<dbReference type="Proteomes" id="UP000053660">
    <property type="component" value="Unassembled WGS sequence"/>
</dbReference>
<dbReference type="EMBL" id="KN553558">
    <property type="protein sequence ID" value="KHJ89952.1"/>
    <property type="molecule type" value="Genomic_DNA"/>
</dbReference>
<dbReference type="AlphaFoldDB" id="A0A0B1T2C7"/>
<evidence type="ECO:0000256" key="1">
    <source>
        <dbReference type="SAM" id="MobiDB-lite"/>
    </source>
</evidence>
<evidence type="ECO:0008006" key="4">
    <source>
        <dbReference type="Google" id="ProtNLM"/>
    </source>
</evidence>
<proteinExistence type="predicted"/>
<feature type="compositionally biased region" description="Polar residues" evidence="1">
    <location>
        <begin position="1"/>
        <end position="18"/>
    </location>
</feature>
<feature type="region of interest" description="Disordered" evidence="1">
    <location>
        <begin position="330"/>
        <end position="351"/>
    </location>
</feature>
<feature type="region of interest" description="Disordered" evidence="1">
    <location>
        <begin position="1"/>
        <end position="21"/>
    </location>
</feature>
<feature type="region of interest" description="Disordered" evidence="1">
    <location>
        <begin position="49"/>
        <end position="82"/>
    </location>
</feature>
<keyword evidence="3" id="KW-1185">Reference proteome</keyword>
<organism evidence="2 3">
    <name type="scientific">Oesophagostomum dentatum</name>
    <name type="common">Nodular worm</name>
    <dbReference type="NCBI Taxonomy" id="61180"/>
    <lineage>
        <taxon>Eukaryota</taxon>
        <taxon>Metazoa</taxon>
        <taxon>Ecdysozoa</taxon>
        <taxon>Nematoda</taxon>
        <taxon>Chromadorea</taxon>
        <taxon>Rhabditida</taxon>
        <taxon>Rhabditina</taxon>
        <taxon>Rhabditomorpha</taxon>
        <taxon>Strongyloidea</taxon>
        <taxon>Strongylidae</taxon>
        <taxon>Oesophagostomum</taxon>
    </lineage>
</organism>
<evidence type="ECO:0000313" key="3">
    <source>
        <dbReference type="Proteomes" id="UP000053660"/>
    </source>
</evidence>
<accession>A0A0B1T2C7</accession>
<sequence length="351" mass="37461">MISGRYQQPSQPATTHQRVVQADPQSGGYILLRQSSGTGGQTTIRVVGTNNPGGETATRTGTAVGQPQKTATGTPGSAQRPQRVQLTSASSQFVQKVTHEGMTVTASGNAGMVGSVKKDTMTMIIDPTTYYTNGAQKMYRLVSVADMENSGHPPRKRMAVMAKPGTSAHHPSDGSASGTRGQLGDDIIIDDGIDERTVVIEQHDSDRALSIPDSDSPLLGDSPLSTMMVSGHQAVPRGSGRHMQLSMSDQLRPQTRVVASPQHHSPSLGAGYLQQSQYDADLQFQQFISQNLSLLNDDEKAIAKMHIQKILMDARFGQGTCLRIMQEEEMASQGDTGAPSGARDSAQSLDM</sequence>
<gene>
    <name evidence="2" type="ORF">OESDEN_10215</name>
</gene>
<evidence type="ECO:0000313" key="2">
    <source>
        <dbReference type="EMBL" id="KHJ89952.1"/>
    </source>
</evidence>
<protein>
    <recommendedName>
        <fullName evidence="4">BESS domain-containing protein</fullName>
    </recommendedName>
</protein>
<reference evidence="2 3" key="1">
    <citation type="submission" date="2014-03" db="EMBL/GenBank/DDBJ databases">
        <title>Draft genome of the hookworm Oesophagostomum dentatum.</title>
        <authorList>
            <person name="Mitreva M."/>
        </authorList>
    </citation>
    <scope>NUCLEOTIDE SEQUENCE [LARGE SCALE GENOMIC DNA]</scope>
    <source>
        <strain evidence="2 3">OD-Hann</strain>
    </source>
</reference>
<name>A0A0B1T2C7_OESDE</name>
<dbReference type="OrthoDB" id="6515516at2759"/>